<comment type="function">
    <text evidence="6">Also exhibits azoreductase activity. Catalyzes the reductive cleavage of the azo bond in aromatic azo compounds to the corresponding amines.</text>
</comment>
<dbReference type="GO" id="GO:0010181">
    <property type="term" value="F:FMN binding"/>
    <property type="evidence" value="ECO:0007669"/>
    <property type="project" value="UniProtKB-UniRule"/>
</dbReference>
<evidence type="ECO:0000256" key="2">
    <source>
        <dbReference type="ARBA" id="ARBA00022643"/>
    </source>
</evidence>
<dbReference type="GO" id="GO:0016652">
    <property type="term" value="F:oxidoreductase activity, acting on NAD(P)H as acceptor"/>
    <property type="evidence" value="ECO:0007669"/>
    <property type="project" value="UniProtKB-UniRule"/>
</dbReference>
<dbReference type="InterPro" id="IPR023048">
    <property type="entry name" value="NADH:quinone_OxRdtase_FMN_depd"/>
</dbReference>
<protein>
    <recommendedName>
        <fullName evidence="6">FMN dependent NADH:quinone oxidoreductase</fullName>
        <ecNumber evidence="6">1.6.5.-</ecNumber>
    </recommendedName>
    <alternativeName>
        <fullName evidence="6">Azo-dye reductase</fullName>
    </alternativeName>
    <alternativeName>
        <fullName evidence="6">FMN-dependent NADH-azo compound oxidoreductase</fullName>
    </alternativeName>
    <alternativeName>
        <fullName evidence="6">FMN-dependent NADH-azoreductase</fullName>
        <ecNumber evidence="6">1.7.1.17</ecNumber>
    </alternativeName>
</protein>
<organism evidence="8 9">
    <name type="scientific">Acinetobacter stercoris</name>
    <dbReference type="NCBI Taxonomy" id="2126983"/>
    <lineage>
        <taxon>Bacteria</taxon>
        <taxon>Pseudomonadati</taxon>
        <taxon>Pseudomonadota</taxon>
        <taxon>Gammaproteobacteria</taxon>
        <taxon>Moraxellales</taxon>
        <taxon>Moraxellaceae</taxon>
        <taxon>Acinetobacter</taxon>
    </lineage>
</organism>
<dbReference type="InterPro" id="IPR029039">
    <property type="entry name" value="Flavoprotein-like_sf"/>
</dbReference>
<feature type="binding site" evidence="6">
    <location>
        <position position="10"/>
    </location>
    <ligand>
        <name>FMN</name>
        <dbReference type="ChEBI" id="CHEBI:58210"/>
    </ligand>
</feature>
<dbReference type="FunCoup" id="A0A2U3N1F6">
    <property type="interactions" value="73"/>
</dbReference>
<comment type="catalytic activity">
    <reaction evidence="5">
        <text>N,N-dimethyl-1,4-phenylenediamine + anthranilate + 2 NAD(+) = 2-(4-dimethylaminophenyl)diazenylbenzoate + 2 NADH + 2 H(+)</text>
        <dbReference type="Rhea" id="RHEA:55872"/>
        <dbReference type="ChEBI" id="CHEBI:15378"/>
        <dbReference type="ChEBI" id="CHEBI:15783"/>
        <dbReference type="ChEBI" id="CHEBI:16567"/>
        <dbReference type="ChEBI" id="CHEBI:57540"/>
        <dbReference type="ChEBI" id="CHEBI:57945"/>
        <dbReference type="ChEBI" id="CHEBI:71579"/>
        <dbReference type="EC" id="1.7.1.17"/>
    </reaction>
    <physiologicalReaction direction="right-to-left" evidence="5">
        <dbReference type="Rhea" id="RHEA:55874"/>
    </physiologicalReaction>
</comment>
<evidence type="ECO:0000313" key="8">
    <source>
        <dbReference type="EMBL" id="SPL71511.1"/>
    </source>
</evidence>
<keyword evidence="4 6" id="KW-0520">NAD</keyword>
<dbReference type="GO" id="GO:0009055">
    <property type="term" value="F:electron transfer activity"/>
    <property type="evidence" value="ECO:0007669"/>
    <property type="project" value="UniProtKB-UniRule"/>
</dbReference>
<keyword evidence="3 6" id="KW-0560">Oxidoreductase</keyword>
<dbReference type="EC" id="1.6.5.-" evidence="6"/>
<evidence type="ECO:0000256" key="5">
    <source>
        <dbReference type="ARBA" id="ARBA00048542"/>
    </source>
</evidence>
<dbReference type="AlphaFoldDB" id="A0A2U3N1F6"/>
<dbReference type="PANTHER" id="PTHR43741">
    <property type="entry name" value="FMN-DEPENDENT NADH-AZOREDUCTASE 1"/>
    <property type="match status" value="1"/>
</dbReference>
<dbReference type="HAMAP" id="MF_01216">
    <property type="entry name" value="Azoreductase_type1"/>
    <property type="match status" value="1"/>
</dbReference>
<evidence type="ECO:0000256" key="3">
    <source>
        <dbReference type="ARBA" id="ARBA00023002"/>
    </source>
</evidence>
<dbReference type="Pfam" id="PF02525">
    <property type="entry name" value="Flavodoxin_2"/>
    <property type="match status" value="1"/>
</dbReference>
<reference evidence="9" key="1">
    <citation type="submission" date="2018-03" db="EMBL/GenBank/DDBJ databases">
        <authorList>
            <person name="Blom J."/>
        </authorList>
    </citation>
    <scope>NUCLEOTIDE SEQUENCE [LARGE SCALE GENOMIC DNA]</scope>
    <source>
        <strain evidence="9">KPC-SM-21</strain>
    </source>
</reference>
<evidence type="ECO:0000256" key="4">
    <source>
        <dbReference type="ARBA" id="ARBA00023027"/>
    </source>
</evidence>
<name>A0A2U3N1F6_9GAMM</name>
<keyword evidence="9" id="KW-1185">Reference proteome</keyword>
<comment type="subunit">
    <text evidence="6">Homodimer.</text>
</comment>
<evidence type="ECO:0000313" key="9">
    <source>
        <dbReference type="Proteomes" id="UP000245974"/>
    </source>
</evidence>
<feature type="binding site" evidence="6">
    <location>
        <begin position="139"/>
        <end position="142"/>
    </location>
    <ligand>
        <name>FMN</name>
        <dbReference type="ChEBI" id="CHEBI:58210"/>
    </ligand>
</feature>
<comment type="similarity">
    <text evidence="6">Belongs to the azoreductase type 1 family.</text>
</comment>
<feature type="binding site" evidence="6">
    <location>
        <begin position="16"/>
        <end position="18"/>
    </location>
    <ligand>
        <name>FMN</name>
        <dbReference type="ChEBI" id="CHEBI:58210"/>
    </ligand>
</feature>
<dbReference type="Gene3D" id="3.40.50.360">
    <property type="match status" value="1"/>
</dbReference>
<keyword evidence="2 6" id="KW-0288">FMN</keyword>
<gene>
    <name evidence="6 8" type="primary">azoR</name>
    <name evidence="8" type="ORF">KPC_2689</name>
</gene>
<dbReference type="InParanoid" id="A0A2U3N1F6"/>
<evidence type="ECO:0000259" key="7">
    <source>
        <dbReference type="Pfam" id="PF02525"/>
    </source>
</evidence>
<keyword evidence="1 6" id="KW-0285">Flavoprotein</keyword>
<dbReference type="Proteomes" id="UP000245974">
    <property type="component" value="Unassembled WGS sequence"/>
</dbReference>
<feature type="binding site" evidence="6">
    <location>
        <begin position="95"/>
        <end position="98"/>
    </location>
    <ligand>
        <name>FMN</name>
        <dbReference type="ChEBI" id="CHEBI:58210"/>
    </ligand>
</feature>
<comment type="catalytic activity">
    <reaction evidence="6">
        <text>2 a quinone + NADH + H(+) = 2 a 1,4-benzosemiquinone + NAD(+)</text>
        <dbReference type="Rhea" id="RHEA:65952"/>
        <dbReference type="ChEBI" id="CHEBI:15378"/>
        <dbReference type="ChEBI" id="CHEBI:57540"/>
        <dbReference type="ChEBI" id="CHEBI:57945"/>
        <dbReference type="ChEBI" id="CHEBI:132124"/>
        <dbReference type="ChEBI" id="CHEBI:134225"/>
    </reaction>
</comment>
<sequence>MNRILVIKSSFMQEKSLSNQLINKYLYRRKQSGYVDQIIEHDLGAMNLPVLNLEIFNALRGEANEKPEVKAAVALSDQFIQELKDCDLLLIAAPMYNLNVPTQLKNWFDLIARARVTFQYTETAPVGLIKGVKSIIFSSRGGFHQDLPTDAVTAYLIAVLGLIGIDKVDFIYAEGTDIKPLGKSKALELASQQIALQTNVGL</sequence>
<proteinExistence type="inferred from homology"/>
<dbReference type="InterPro" id="IPR003680">
    <property type="entry name" value="Flavodoxin_fold"/>
</dbReference>
<dbReference type="RefSeq" id="WP_078194113.1">
    <property type="nucleotide sequence ID" value="NZ_OOGT01000144.1"/>
</dbReference>
<dbReference type="SUPFAM" id="SSF52218">
    <property type="entry name" value="Flavoproteins"/>
    <property type="match status" value="1"/>
</dbReference>
<dbReference type="PANTHER" id="PTHR43741:SF2">
    <property type="entry name" value="FMN-DEPENDENT NADH:QUINONE OXIDOREDUCTASE"/>
    <property type="match status" value="1"/>
</dbReference>
<evidence type="ECO:0000256" key="1">
    <source>
        <dbReference type="ARBA" id="ARBA00022630"/>
    </source>
</evidence>
<dbReference type="EC" id="1.7.1.17" evidence="6"/>
<feature type="domain" description="Flavodoxin-like fold" evidence="7">
    <location>
        <begin position="3"/>
        <end position="194"/>
    </location>
</feature>
<comment type="function">
    <text evidence="6">Quinone reductase that provides resistance to thiol-specific stress caused by electrophilic quinones.</text>
</comment>
<dbReference type="OrthoDB" id="9787136at2"/>
<dbReference type="EMBL" id="OOGT01000144">
    <property type="protein sequence ID" value="SPL71511.1"/>
    <property type="molecule type" value="Genomic_DNA"/>
</dbReference>
<accession>A0A2U3N1F6</accession>
<dbReference type="GO" id="GO:0016655">
    <property type="term" value="F:oxidoreductase activity, acting on NAD(P)H, quinone or similar compound as acceptor"/>
    <property type="evidence" value="ECO:0007669"/>
    <property type="project" value="InterPro"/>
</dbReference>
<comment type="cofactor">
    <cofactor evidence="6">
        <name>FMN</name>
        <dbReference type="ChEBI" id="CHEBI:58210"/>
    </cofactor>
    <text evidence="6">Binds 1 FMN per subunit.</text>
</comment>
<dbReference type="InterPro" id="IPR050104">
    <property type="entry name" value="FMN-dep_NADH:Q_OxRdtase_AzoR1"/>
</dbReference>
<evidence type="ECO:0000256" key="6">
    <source>
        <dbReference type="HAMAP-Rule" id="MF_01216"/>
    </source>
</evidence>